<reference evidence="2" key="2">
    <citation type="submission" date="2020-11" db="EMBL/GenBank/DDBJ databases">
        <authorList>
            <person name="McCartney M.A."/>
            <person name="Auch B."/>
            <person name="Kono T."/>
            <person name="Mallez S."/>
            <person name="Becker A."/>
            <person name="Gohl D.M."/>
            <person name="Silverstein K.A.T."/>
            <person name="Koren S."/>
            <person name="Bechman K.B."/>
            <person name="Herman A."/>
            <person name="Abrahante J.E."/>
            <person name="Garbe J."/>
        </authorList>
    </citation>
    <scope>NUCLEOTIDE SEQUENCE</scope>
    <source>
        <strain evidence="2">Duluth1</strain>
        <tissue evidence="2">Whole animal</tissue>
    </source>
</reference>
<evidence type="ECO:0000313" key="3">
    <source>
        <dbReference type="Proteomes" id="UP000828390"/>
    </source>
</evidence>
<gene>
    <name evidence="2" type="ORF">DPMN_008739</name>
</gene>
<evidence type="ECO:0000313" key="2">
    <source>
        <dbReference type="EMBL" id="KAH3884753.1"/>
    </source>
</evidence>
<organism evidence="2 3">
    <name type="scientific">Dreissena polymorpha</name>
    <name type="common">Zebra mussel</name>
    <name type="synonym">Mytilus polymorpha</name>
    <dbReference type="NCBI Taxonomy" id="45954"/>
    <lineage>
        <taxon>Eukaryota</taxon>
        <taxon>Metazoa</taxon>
        <taxon>Spiralia</taxon>
        <taxon>Lophotrochozoa</taxon>
        <taxon>Mollusca</taxon>
        <taxon>Bivalvia</taxon>
        <taxon>Autobranchia</taxon>
        <taxon>Heteroconchia</taxon>
        <taxon>Euheterodonta</taxon>
        <taxon>Imparidentia</taxon>
        <taxon>Neoheterodontei</taxon>
        <taxon>Myida</taxon>
        <taxon>Dreissenoidea</taxon>
        <taxon>Dreissenidae</taxon>
        <taxon>Dreissena</taxon>
    </lineage>
</organism>
<reference evidence="2" key="1">
    <citation type="journal article" date="2019" name="bioRxiv">
        <title>The Genome of the Zebra Mussel, Dreissena polymorpha: A Resource for Invasive Species Research.</title>
        <authorList>
            <person name="McCartney M.A."/>
            <person name="Auch B."/>
            <person name="Kono T."/>
            <person name="Mallez S."/>
            <person name="Zhang Y."/>
            <person name="Obille A."/>
            <person name="Becker A."/>
            <person name="Abrahante J.E."/>
            <person name="Garbe J."/>
            <person name="Badalamenti J.P."/>
            <person name="Herman A."/>
            <person name="Mangelson H."/>
            <person name="Liachko I."/>
            <person name="Sullivan S."/>
            <person name="Sone E.D."/>
            <person name="Koren S."/>
            <person name="Silverstein K.A.T."/>
            <person name="Beckman K.B."/>
            <person name="Gohl D.M."/>
        </authorList>
    </citation>
    <scope>NUCLEOTIDE SEQUENCE</scope>
    <source>
        <strain evidence="2">Duluth1</strain>
        <tissue evidence="2">Whole animal</tissue>
    </source>
</reference>
<evidence type="ECO:0000256" key="1">
    <source>
        <dbReference type="SAM" id="MobiDB-lite"/>
    </source>
</evidence>
<keyword evidence="3" id="KW-1185">Reference proteome</keyword>
<name>A0A9D4MYQ1_DREPO</name>
<feature type="region of interest" description="Disordered" evidence="1">
    <location>
        <begin position="216"/>
        <end position="235"/>
    </location>
</feature>
<proteinExistence type="predicted"/>
<comment type="caution">
    <text evidence="2">The sequence shown here is derived from an EMBL/GenBank/DDBJ whole genome shotgun (WGS) entry which is preliminary data.</text>
</comment>
<dbReference type="EMBL" id="JAIWYP010000001">
    <property type="protein sequence ID" value="KAH3884753.1"/>
    <property type="molecule type" value="Genomic_DNA"/>
</dbReference>
<dbReference type="AlphaFoldDB" id="A0A9D4MYQ1"/>
<feature type="compositionally biased region" description="Basic residues" evidence="1">
    <location>
        <begin position="226"/>
        <end position="235"/>
    </location>
</feature>
<sequence>MLLLKINSPTSGGRFFNRQEQFADWTINVTIRVLARKNAAPWRPCFQPTKTIFEIVQDIIRTNLQAEFYEIWTINMTLRVKNAPPRSGNVFKTIFELFQDIIGAYFPFMGKCHASSWSYFQQTISIFELVQHFIGTYVLTNFNEDRTIHLASRVYQRKNGQPYDIHLNEDQTINGVSRVLKRKNAPPPRTYILTKFPDDRTINVASRVLTRKKAPFNKANVDAARRTKGNHKSSP</sequence>
<dbReference type="Proteomes" id="UP000828390">
    <property type="component" value="Unassembled WGS sequence"/>
</dbReference>
<protein>
    <submittedName>
        <fullName evidence="2">Uncharacterized protein</fullName>
    </submittedName>
</protein>
<accession>A0A9D4MYQ1</accession>